<comment type="caution">
    <text evidence="1">The sequence shown here is derived from an EMBL/GenBank/DDBJ whole genome shotgun (WGS) entry which is preliminary data.</text>
</comment>
<evidence type="ECO:0000313" key="2">
    <source>
        <dbReference type="Proteomes" id="UP000244083"/>
    </source>
</evidence>
<dbReference type="AlphaFoldDB" id="A0A2T5Q2J5"/>
<dbReference type="RefSeq" id="WP_107721835.1">
    <property type="nucleotide sequence ID" value="NZ_QAZN01000014.1"/>
</dbReference>
<dbReference type="Proteomes" id="UP000244083">
    <property type="component" value="Unassembled WGS sequence"/>
</dbReference>
<sequence length="81" mass="10115">MKINRRTLHKILVEYQKLMKSDERRKVYWINRLMMKDQARRFELPLYKGTKYRGKKHWLANSLLYWELRKIEEKSGNNETN</sequence>
<proteinExistence type="predicted"/>
<accession>A0A2T5Q2J5</accession>
<reference evidence="2" key="1">
    <citation type="submission" date="2018-04" db="EMBL/GenBank/DDBJ databases">
        <title>Draft Genome Sequences of 10 Lactobacillus Species from 22 Commercial Probiotic Products.</title>
        <authorList>
            <person name="Gangiredla J."/>
            <person name="Barnaba T.J."/>
            <person name="Mammel M.K."/>
            <person name="Lacher D.W."/>
            <person name="Elkins C.A."/>
            <person name="Lampel K.A."/>
            <person name="Whitehouse C.A."/>
            <person name="Tartera C."/>
        </authorList>
    </citation>
    <scope>NUCLEOTIDE SEQUENCE [LARGE SCALE GENOMIC DNA]</scope>
    <source>
        <strain evidence="2">DS12_10</strain>
    </source>
</reference>
<evidence type="ECO:0000313" key="1">
    <source>
        <dbReference type="EMBL" id="PTV03466.1"/>
    </source>
</evidence>
<name>A0A2T5Q2J5_LIMRT</name>
<gene>
    <name evidence="1" type="ORF">DB325_07600</name>
</gene>
<protein>
    <submittedName>
        <fullName evidence="1">Uncharacterized protein</fullName>
    </submittedName>
</protein>
<organism evidence="1 2">
    <name type="scientific">Limosilactobacillus reuteri</name>
    <name type="common">Lactobacillus reuteri</name>
    <dbReference type="NCBI Taxonomy" id="1598"/>
    <lineage>
        <taxon>Bacteria</taxon>
        <taxon>Bacillati</taxon>
        <taxon>Bacillota</taxon>
        <taxon>Bacilli</taxon>
        <taxon>Lactobacillales</taxon>
        <taxon>Lactobacillaceae</taxon>
        <taxon>Limosilactobacillus</taxon>
    </lineage>
</organism>
<dbReference type="EMBL" id="QAZN01000014">
    <property type="protein sequence ID" value="PTV03466.1"/>
    <property type="molecule type" value="Genomic_DNA"/>
</dbReference>